<dbReference type="RefSeq" id="XP_064666075.1">
    <property type="nucleotide sequence ID" value="XM_064813877.1"/>
</dbReference>
<gene>
    <name evidence="2" type="ORF">N656DRAFT_771674</name>
</gene>
<name>A0AAN6T7Y4_9PEZI</name>
<dbReference type="EMBL" id="MU853362">
    <property type="protein sequence ID" value="KAK4108505.1"/>
    <property type="molecule type" value="Genomic_DNA"/>
</dbReference>
<comment type="caution">
    <text evidence="2">The sequence shown here is derived from an EMBL/GenBank/DDBJ whole genome shotgun (WGS) entry which is preliminary data.</text>
</comment>
<feature type="chain" id="PRO_5042922440" evidence="1">
    <location>
        <begin position="20"/>
        <end position="150"/>
    </location>
</feature>
<dbReference type="AlphaFoldDB" id="A0AAN6T7Y4"/>
<accession>A0AAN6T7Y4</accession>
<sequence>MNYIIALASALSLLTTALAVPLSERQGAQTVHLTFHCGPAEYSMAFPADGTVYSTNETDMAVNIIDAPDYNAYGQCQFMTAGQATLASGFSSTGVNQIHIGPPQPVLGVSCQGMCVPTYGECFRNGQYVGPCCNGFCAANRCRPWVNPSV</sequence>
<protein>
    <submittedName>
        <fullName evidence="2">Uncharacterized protein</fullName>
    </submittedName>
</protein>
<evidence type="ECO:0000313" key="2">
    <source>
        <dbReference type="EMBL" id="KAK4108505.1"/>
    </source>
</evidence>
<proteinExistence type="predicted"/>
<keyword evidence="3" id="KW-1185">Reference proteome</keyword>
<organism evidence="2 3">
    <name type="scientific">Canariomyces notabilis</name>
    <dbReference type="NCBI Taxonomy" id="2074819"/>
    <lineage>
        <taxon>Eukaryota</taxon>
        <taxon>Fungi</taxon>
        <taxon>Dikarya</taxon>
        <taxon>Ascomycota</taxon>
        <taxon>Pezizomycotina</taxon>
        <taxon>Sordariomycetes</taxon>
        <taxon>Sordariomycetidae</taxon>
        <taxon>Sordariales</taxon>
        <taxon>Chaetomiaceae</taxon>
        <taxon>Canariomyces</taxon>
    </lineage>
</organism>
<dbReference type="GeneID" id="89938002"/>
<feature type="signal peptide" evidence="1">
    <location>
        <begin position="1"/>
        <end position="19"/>
    </location>
</feature>
<evidence type="ECO:0000256" key="1">
    <source>
        <dbReference type="SAM" id="SignalP"/>
    </source>
</evidence>
<reference evidence="2" key="1">
    <citation type="journal article" date="2023" name="Mol. Phylogenet. Evol.">
        <title>Genome-scale phylogeny and comparative genomics of the fungal order Sordariales.</title>
        <authorList>
            <person name="Hensen N."/>
            <person name="Bonometti L."/>
            <person name="Westerberg I."/>
            <person name="Brannstrom I.O."/>
            <person name="Guillou S."/>
            <person name="Cros-Aarteil S."/>
            <person name="Calhoun S."/>
            <person name="Haridas S."/>
            <person name="Kuo A."/>
            <person name="Mondo S."/>
            <person name="Pangilinan J."/>
            <person name="Riley R."/>
            <person name="LaButti K."/>
            <person name="Andreopoulos B."/>
            <person name="Lipzen A."/>
            <person name="Chen C."/>
            <person name="Yan M."/>
            <person name="Daum C."/>
            <person name="Ng V."/>
            <person name="Clum A."/>
            <person name="Steindorff A."/>
            <person name="Ohm R.A."/>
            <person name="Martin F."/>
            <person name="Silar P."/>
            <person name="Natvig D.O."/>
            <person name="Lalanne C."/>
            <person name="Gautier V."/>
            <person name="Ament-Velasquez S.L."/>
            <person name="Kruys A."/>
            <person name="Hutchinson M.I."/>
            <person name="Powell A.J."/>
            <person name="Barry K."/>
            <person name="Miller A.N."/>
            <person name="Grigoriev I.V."/>
            <person name="Debuchy R."/>
            <person name="Gladieux P."/>
            <person name="Hiltunen Thoren M."/>
            <person name="Johannesson H."/>
        </authorList>
    </citation>
    <scope>NUCLEOTIDE SEQUENCE</scope>
    <source>
        <strain evidence="2">CBS 508.74</strain>
    </source>
</reference>
<keyword evidence="1" id="KW-0732">Signal</keyword>
<dbReference type="Proteomes" id="UP001302812">
    <property type="component" value="Unassembled WGS sequence"/>
</dbReference>
<reference evidence="2" key="2">
    <citation type="submission" date="2023-05" db="EMBL/GenBank/DDBJ databases">
        <authorList>
            <consortium name="Lawrence Berkeley National Laboratory"/>
            <person name="Steindorff A."/>
            <person name="Hensen N."/>
            <person name="Bonometti L."/>
            <person name="Westerberg I."/>
            <person name="Brannstrom I.O."/>
            <person name="Guillou S."/>
            <person name="Cros-Aarteil S."/>
            <person name="Calhoun S."/>
            <person name="Haridas S."/>
            <person name="Kuo A."/>
            <person name="Mondo S."/>
            <person name="Pangilinan J."/>
            <person name="Riley R."/>
            <person name="Labutti K."/>
            <person name="Andreopoulos B."/>
            <person name="Lipzen A."/>
            <person name="Chen C."/>
            <person name="Yanf M."/>
            <person name="Daum C."/>
            <person name="Ng V."/>
            <person name="Clum A."/>
            <person name="Ohm R."/>
            <person name="Martin F."/>
            <person name="Silar P."/>
            <person name="Natvig D."/>
            <person name="Lalanne C."/>
            <person name="Gautier V."/>
            <person name="Ament-Velasquez S.L."/>
            <person name="Kruys A."/>
            <person name="Hutchinson M.I."/>
            <person name="Powell A.J."/>
            <person name="Barry K."/>
            <person name="Miller A.N."/>
            <person name="Grigoriev I.V."/>
            <person name="Debuchy R."/>
            <person name="Gladieux P."/>
            <person name="Thoren M.H."/>
            <person name="Johannesson H."/>
        </authorList>
    </citation>
    <scope>NUCLEOTIDE SEQUENCE</scope>
    <source>
        <strain evidence="2">CBS 508.74</strain>
    </source>
</reference>
<evidence type="ECO:0000313" key="3">
    <source>
        <dbReference type="Proteomes" id="UP001302812"/>
    </source>
</evidence>